<protein>
    <submittedName>
        <fullName evidence="2">Uncharacterized protein</fullName>
    </submittedName>
</protein>
<feature type="compositionally biased region" description="Basic and acidic residues" evidence="1">
    <location>
        <begin position="115"/>
        <end position="127"/>
    </location>
</feature>
<proteinExistence type="predicted"/>
<reference evidence="2 3" key="1">
    <citation type="journal article" date="2021" name="BMC Biol.">
        <title>Horizontally acquired antibacterial genes associated with adaptive radiation of ladybird beetles.</title>
        <authorList>
            <person name="Li H.S."/>
            <person name="Tang X.F."/>
            <person name="Huang Y.H."/>
            <person name="Xu Z.Y."/>
            <person name="Chen M.L."/>
            <person name="Du X.Y."/>
            <person name="Qiu B.Y."/>
            <person name="Chen P.T."/>
            <person name="Zhang W."/>
            <person name="Slipinski A."/>
            <person name="Escalona H.E."/>
            <person name="Waterhouse R.M."/>
            <person name="Zwick A."/>
            <person name="Pang H."/>
        </authorList>
    </citation>
    <scope>NUCLEOTIDE SEQUENCE [LARGE SCALE GENOMIC DNA]</scope>
    <source>
        <strain evidence="2">SYSU2018</strain>
    </source>
</reference>
<dbReference type="AlphaFoldDB" id="A0ABD2NLW9"/>
<evidence type="ECO:0000256" key="1">
    <source>
        <dbReference type="SAM" id="MobiDB-lite"/>
    </source>
</evidence>
<dbReference type="EMBL" id="JABFTP020000124">
    <property type="protein sequence ID" value="KAL3279712.1"/>
    <property type="molecule type" value="Genomic_DNA"/>
</dbReference>
<organism evidence="2 3">
    <name type="scientific">Cryptolaemus montrouzieri</name>
    <dbReference type="NCBI Taxonomy" id="559131"/>
    <lineage>
        <taxon>Eukaryota</taxon>
        <taxon>Metazoa</taxon>
        <taxon>Ecdysozoa</taxon>
        <taxon>Arthropoda</taxon>
        <taxon>Hexapoda</taxon>
        <taxon>Insecta</taxon>
        <taxon>Pterygota</taxon>
        <taxon>Neoptera</taxon>
        <taxon>Endopterygota</taxon>
        <taxon>Coleoptera</taxon>
        <taxon>Polyphaga</taxon>
        <taxon>Cucujiformia</taxon>
        <taxon>Coccinelloidea</taxon>
        <taxon>Coccinellidae</taxon>
        <taxon>Scymninae</taxon>
        <taxon>Scymnini</taxon>
        <taxon>Cryptolaemus</taxon>
    </lineage>
</organism>
<accession>A0ABD2NLW9</accession>
<gene>
    <name evidence="2" type="ORF">HHI36_017218</name>
</gene>
<feature type="region of interest" description="Disordered" evidence="1">
    <location>
        <begin position="57"/>
        <end position="136"/>
    </location>
</feature>
<comment type="caution">
    <text evidence="2">The sequence shown here is derived from an EMBL/GenBank/DDBJ whole genome shotgun (WGS) entry which is preliminary data.</text>
</comment>
<feature type="compositionally biased region" description="Basic and acidic residues" evidence="1">
    <location>
        <begin position="85"/>
        <end position="104"/>
    </location>
</feature>
<feature type="compositionally biased region" description="Acidic residues" evidence="1">
    <location>
        <begin position="105"/>
        <end position="114"/>
    </location>
</feature>
<evidence type="ECO:0000313" key="2">
    <source>
        <dbReference type="EMBL" id="KAL3279712.1"/>
    </source>
</evidence>
<keyword evidence="3" id="KW-1185">Reference proteome</keyword>
<dbReference type="Proteomes" id="UP001516400">
    <property type="component" value="Unassembled WGS sequence"/>
</dbReference>
<evidence type="ECO:0000313" key="3">
    <source>
        <dbReference type="Proteomes" id="UP001516400"/>
    </source>
</evidence>
<sequence length="136" mass="15666">MKVIKGLKTKKSSGGDGITKDILRKTVERTAIQGIRKPTNLPIDEIQKEQENNFQVLSSNTNKTDQADEKTLNEKQPTDAAMEQMKQESKEISENEDDELRKDDTEEQNETQELEEQRNLLKRRIDITNKPTTHLT</sequence>
<name>A0ABD2NLW9_9CUCU</name>
<feature type="compositionally biased region" description="Basic and acidic residues" evidence="1">
    <location>
        <begin position="65"/>
        <end position="77"/>
    </location>
</feature>